<dbReference type="Proteomes" id="UP000426265">
    <property type="component" value="Unassembled WGS sequence"/>
</dbReference>
<dbReference type="Araport" id="AT5G17847"/>
<sequence length="42" mass="4962">MYPFANPPSFVFLFFAYVMERENDAQFIVKPTHKPFPKPKSP</sequence>
<evidence type="ECO:0000313" key="2">
    <source>
        <dbReference type="EMBL" id="CAA0403304.1"/>
    </source>
</evidence>
<gene>
    <name evidence="1" type="ordered locus">At5g17847</name>
    <name evidence="3" type="ORF">AN1_LOCUS22565</name>
    <name evidence="2" type="ORF">C24_LOCUS22454</name>
</gene>
<name>A0A654G209_ARATH</name>
<protein>
    <submittedName>
        <fullName evidence="3">Uncharacterized protein</fullName>
    </submittedName>
</protein>
<evidence type="ECO:0000313" key="3">
    <source>
        <dbReference type="EMBL" id="VYS67165.1"/>
    </source>
</evidence>
<dbReference type="GeneID" id="6240239"/>
<accession>A0A654G209</accession>
<reference evidence="3 4" key="1">
    <citation type="submission" date="2019-11" db="EMBL/GenBank/DDBJ databases">
        <authorList>
            <person name="Jiao W.-B."/>
            <person name="Schneeberger K."/>
        </authorList>
    </citation>
    <scope>NUCLEOTIDE SEQUENCE [LARGE SCALE GENOMIC DNA]</scope>
    <source>
        <strain evidence="4">cv. An-1</strain>
        <strain evidence="5">cv. C24</strain>
    </source>
</reference>
<dbReference type="SMR" id="A0A654G209"/>
<dbReference type="iPTMnet" id="A0A654G209"/>
<dbReference type="EMBL" id="CACRSJ010000110">
    <property type="protein sequence ID" value="VYS67165.1"/>
    <property type="molecule type" value="Genomic_DNA"/>
</dbReference>
<dbReference type="EMBL" id="CACSHJ010000096">
    <property type="protein sequence ID" value="CAA0403304.1"/>
    <property type="molecule type" value="Genomic_DNA"/>
</dbReference>
<dbReference type="KEGG" id="ath:AT5G17847"/>
<dbReference type="OrthoDB" id="10269486at2759"/>
<dbReference type="ExpressionAtlas" id="A0A654G209">
    <property type="expression patterns" value="baseline"/>
</dbReference>
<evidence type="ECO:0000313" key="5">
    <source>
        <dbReference type="Proteomes" id="UP000434276"/>
    </source>
</evidence>
<dbReference type="AlphaFoldDB" id="A0A654G209"/>
<organism evidence="3 4">
    <name type="scientific">Arabidopsis thaliana</name>
    <name type="common">Mouse-ear cress</name>
    <dbReference type="NCBI Taxonomy" id="3702"/>
    <lineage>
        <taxon>Eukaryota</taxon>
        <taxon>Viridiplantae</taxon>
        <taxon>Streptophyta</taxon>
        <taxon>Embryophyta</taxon>
        <taxon>Tracheophyta</taxon>
        <taxon>Spermatophyta</taxon>
        <taxon>Magnoliopsida</taxon>
        <taxon>eudicotyledons</taxon>
        <taxon>Gunneridae</taxon>
        <taxon>Pentapetalae</taxon>
        <taxon>rosids</taxon>
        <taxon>malvids</taxon>
        <taxon>Brassicales</taxon>
        <taxon>Brassicaceae</taxon>
        <taxon>Camelineae</taxon>
        <taxon>Arabidopsis</taxon>
    </lineage>
</organism>
<evidence type="ECO:0000313" key="4">
    <source>
        <dbReference type="Proteomes" id="UP000426265"/>
    </source>
</evidence>
<dbReference type="RefSeq" id="NP_001119243.1">
    <property type="nucleotide sequence ID" value="NM_001125771.1"/>
</dbReference>
<evidence type="ECO:0000313" key="1">
    <source>
        <dbReference type="Araport" id="AT5G17847"/>
    </source>
</evidence>
<proteinExistence type="predicted"/>
<dbReference type="Proteomes" id="UP000434276">
    <property type="component" value="Unassembled WGS sequence"/>
</dbReference>